<organism evidence="14 15">
    <name type="scientific">Streptomyces flavofungini</name>
    <dbReference type="NCBI Taxonomy" id="68200"/>
    <lineage>
        <taxon>Bacteria</taxon>
        <taxon>Bacillati</taxon>
        <taxon>Actinomycetota</taxon>
        <taxon>Actinomycetes</taxon>
        <taxon>Kitasatosporales</taxon>
        <taxon>Streptomycetaceae</taxon>
        <taxon>Streptomyces</taxon>
    </lineage>
</organism>
<dbReference type="InterPro" id="IPR020806">
    <property type="entry name" value="PKS_PP-bd"/>
</dbReference>
<feature type="active site" description="Proton acceptor; for dehydratase activity" evidence="9">
    <location>
        <position position="995"/>
    </location>
</feature>
<dbReference type="SUPFAM" id="SSF55048">
    <property type="entry name" value="Probable ACP-binding domain of malonyl-CoA ACP transacylase"/>
    <property type="match status" value="1"/>
</dbReference>
<dbReference type="EMBL" id="JAEKOZ010000004">
    <property type="protein sequence ID" value="MBJ3807095.1"/>
    <property type="molecule type" value="Genomic_DNA"/>
</dbReference>
<dbReference type="SUPFAM" id="SSF51735">
    <property type="entry name" value="NAD(P)-binding Rossmann-fold domains"/>
    <property type="match status" value="3"/>
</dbReference>
<dbReference type="Proteomes" id="UP000634780">
    <property type="component" value="Unassembled WGS sequence"/>
</dbReference>
<dbReference type="Gene3D" id="3.90.180.10">
    <property type="entry name" value="Medium-chain alcohol dehydrogenases, catalytic domain"/>
    <property type="match status" value="1"/>
</dbReference>
<evidence type="ECO:0000256" key="1">
    <source>
        <dbReference type="ARBA" id="ARBA00001957"/>
    </source>
</evidence>
<dbReference type="Pfam" id="PF08240">
    <property type="entry name" value="ADH_N"/>
    <property type="match status" value="1"/>
</dbReference>
<protein>
    <submittedName>
        <fullName evidence="14">SDR family NAD(P)-dependent oxidoreductase</fullName>
    </submittedName>
</protein>
<dbReference type="Pfam" id="PF13602">
    <property type="entry name" value="ADH_zinc_N_2"/>
    <property type="match status" value="1"/>
</dbReference>
<dbReference type="InterPro" id="IPR036291">
    <property type="entry name" value="NAD(P)-bd_dom_sf"/>
</dbReference>
<dbReference type="CDD" id="cd05195">
    <property type="entry name" value="enoyl_red"/>
    <property type="match status" value="1"/>
</dbReference>
<evidence type="ECO:0000259" key="13">
    <source>
        <dbReference type="PROSITE" id="PS52019"/>
    </source>
</evidence>
<dbReference type="Gene3D" id="1.10.1200.10">
    <property type="entry name" value="ACP-like"/>
    <property type="match status" value="1"/>
</dbReference>
<dbReference type="Pfam" id="PF00698">
    <property type="entry name" value="Acyl_transf_1"/>
    <property type="match status" value="1"/>
</dbReference>
<keyword evidence="15" id="KW-1185">Reference proteome</keyword>
<dbReference type="PROSITE" id="PS00012">
    <property type="entry name" value="PHOSPHOPANTETHEINE"/>
    <property type="match status" value="1"/>
</dbReference>
<dbReference type="Gene3D" id="3.40.50.11460">
    <property type="match status" value="1"/>
</dbReference>
<evidence type="ECO:0000259" key="12">
    <source>
        <dbReference type="PROSITE" id="PS52004"/>
    </source>
</evidence>
<feature type="domain" description="Carrier" evidence="11">
    <location>
        <begin position="2105"/>
        <end position="2180"/>
    </location>
</feature>
<feature type="region of interest" description="C-terminal hotdog fold" evidence="9">
    <location>
        <begin position="1104"/>
        <end position="1247"/>
    </location>
</feature>
<dbReference type="SMART" id="SM00823">
    <property type="entry name" value="PKS_PP"/>
    <property type="match status" value="1"/>
</dbReference>
<dbReference type="SUPFAM" id="SSF47336">
    <property type="entry name" value="ACP-like"/>
    <property type="match status" value="1"/>
</dbReference>
<dbReference type="Pfam" id="PF00109">
    <property type="entry name" value="ketoacyl-synt"/>
    <property type="match status" value="1"/>
</dbReference>
<name>A0ABS0X1P9_9ACTN</name>
<comment type="pathway">
    <text evidence="2">Antibiotic biosynthesis.</text>
</comment>
<dbReference type="Pfam" id="PF21089">
    <property type="entry name" value="PKS_DH_N"/>
    <property type="match status" value="1"/>
</dbReference>
<keyword evidence="5" id="KW-0808">Transferase</keyword>
<dbReference type="InterPro" id="IPR020843">
    <property type="entry name" value="ER"/>
</dbReference>
<dbReference type="InterPro" id="IPR016039">
    <property type="entry name" value="Thiolase-like"/>
</dbReference>
<dbReference type="InterPro" id="IPR014031">
    <property type="entry name" value="Ketoacyl_synth_C"/>
</dbReference>
<feature type="region of interest" description="Disordered" evidence="10">
    <location>
        <begin position="482"/>
        <end position="514"/>
    </location>
</feature>
<evidence type="ECO:0000313" key="15">
    <source>
        <dbReference type="Proteomes" id="UP000634780"/>
    </source>
</evidence>
<dbReference type="InterPro" id="IPR020841">
    <property type="entry name" value="PKS_Beta-ketoAc_synthase_dom"/>
</dbReference>
<dbReference type="SMART" id="SM00822">
    <property type="entry name" value="PKS_KR"/>
    <property type="match status" value="1"/>
</dbReference>
<dbReference type="InterPro" id="IPR042104">
    <property type="entry name" value="PKS_dehydratase_sf"/>
</dbReference>
<keyword evidence="8" id="KW-0012">Acyltransferase</keyword>
<evidence type="ECO:0000256" key="4">
    <source>
        <dbReference type="ARBA" id="ARBA00022553"/>
    </source>
</evidence>
<keyword evidence="7" id="KW-0511">Multifunctional enzyme</keyword>
<dbReference type="InterPro" id="IPR032821">
    <property type="entry name" value="PKS_assoc"/>
</dbReference>
<dbReference type="Gene3D" id="3.40.47.10">
    <property type="match status" value="1"/>
</dbReference>
<keyword evidence="6" id="KW-0045">Antibiotic biosynthesis</keyword>
<evidence type="ECO:0000256" key="7">
    <source>
        <dbReference type="ARBA" id="ARBA00023268"/>
    </source>
</evidence>
<dbReference type="Pfam" id="PF16197">
    <property type="entry name" value="KAsynt_C_assoc"/>
    <property type="match status" value="1"/>
</dbReference>
<evidence type="ECO:0000256" key="8">
    <source>
        <dbReference type="ARBA" id="ARBA00023315"/>
    </source>
</evidence>
<evidence type="ECO:0000256" key="10">
    <source>
        <dbReference type="SAM" id="MobiDB-lite"/>
    </source>
</evidence>
<dbReference type="InterPro" id="IPR049551">
    <property type="entry name" value="PKS_DH_C"/>
</dbReference>
<dbReference type="PANTHER" id="PTHR43775">
    <property type="entry name" value="FATTY ACID SYNTHASE"/>
    <property type="match status" value="1"/>
</dbReference>
<dbReference type="InterPro" id="IPR013968">
    <property type="entry name" value="PKS_KR"/>
</dbReference>
<evidence type="ECO:0000259" key="11">
    <source>
        <dbReference type="PROSITE" id="PS50075"/>
    </source>
</evidence>
<dbReference type="PROSITE" id="PS01162">
    <property type="entry name" value="QOR_ZETA_CRYSTAL"/>
    <property type="match status" value="1"/>
</dbReference>
<dbReference type="InterPro" id="IPR006162">
    <property type="entry name" value="Ppantetheine_attach_site"/>
</dbReference>
<dbReference type="Gene3D" id="3.30.70.3290">
    <property type="match status" value="1"/>
</dbReference>
<evidence type="ECO:0000256" key="6">
    <source>
        <dbReference type="ARBA" id="ARBA00023194"/>
    </source>
</evidence>
<dbReference type="PROSITE" id="PS52004">
    <property type="entry name" value="KS3_2"/>
    <property type="match status" value="1"/>
</dbReference>
<dbReference type="InterPro" id="IPR049900">
    <property type="entry name" value="PKS_mFAS_DH"/>
</dbReference>
<dbReference type="CDD" id="cd08956">
    <property type="entry name" value="KR_3_FAS_SDR_x"/>
    <property type="match status" value="1"/>
</dbReference>
<dbReference type="InterPro" id="IPR018201">
    <property type="entry name" value="Ketoacyl_synth_AS"/>
</dbReference>
<dbReference type="PANTHER" id="PTHR43775:SF51">
    <property type="entry name" value="INACTIVE PHENOLPHTHIOCEROL SYNTHESIS POLYKETIDE SYNTHASE TYPE I PKS1-RELATED"/>
    <property type="match status" value="1"/>
</dbReference>
<dbReference type="InterPro" id="IPR055123">
    <property type="entry name" value="SpnB-like_Rossmann"/>
</dbReference>
<accession>A0ABS0X1P9</accession>
<dbReference type="PROSITE" id="PS00606">
    <property type="entry name" value="KS3_1"/>
    <property type="match status" value="1"/>
</dbReference>
<dbReference type="SMART" id="SM00829">
    <property type="entry name" value="PKS_ER"/>
    <property type="match status" value="1"/>
</dbReference>
<dbReference type="SUPFAM" id="SSF53901">
    <property type="entry name" value="Thiolase-like"/>
    <property type="match status" value="1"/>
</dbReference>
<dbReference type="InterPro" id="IPR049552">
    <property type="entry name" value="PKS_DH_N"/>
</dbReference>
<dbReference type="Pfam" id="PF08659">
    <property type="entry name" value="KR"/>
    <property type="match status" value="1"/>
</dbReference>
<evidence type="ECO:0000256" key="5">
    <source>
        <dbReference type="ARBA" id="ARBA00022679"/>
    </source>
</evidence>
<dbReference type="InterPro" id="IPR036736">
    <property type="entry name" value="ACP-like_sf"/>
</dbReference>
<dbReference type="InterPro" id="IPR015083">
    <property type="entry name" value="NorB/c/GfsB-D-like_docking"/>
</dbReference>
<keyword evidence="4" id="KW-0597">Phosphoprotein</keyword>
<dbReference type="InterPro" id="IPR011032">
    <property type="entry name" value="GroES-like_sf"/>
</dbReference>
<dbReference type="InterPro" id="IPR057326">
    <property type="entry name" value="KR_dom"/>
</dbReference>
<proteinExistence type="predicted"/>
<feature type="active site" description="Proton donor; for dehydratase activity" evidence="9">
    <location>
        <position position="1165"/>
    </location>
</feature>
<reference evidence="14 15" key="1">
    <citation type="submission" date="2020-12" db="EMBL/GenBank/DDBJ databases">
        <title>Streptomyces typhae sp. nov., a novel endophytic actinomycete isolated from the root of cattail pollen (Typha angustifolia L.).</title>
        <authorList>
            <person name="Peng C."/>
            <person name="Liu C."/>
        </authorList>
    </citation>
    <scope>NUCLEOTIDE SEQUENCE [LARGE SCALE GENOMIC DNA]</scope>
    <source>
        <strain evidence="14 15">JCM 4753</strain>
    </source>
</reference>
<comment type="cofactor">
    <cofactor evidence="1">
        <name>pantetheine 4'-phosphate</name>
        <dbReference type="ChEBI" id="CHEBI:47942"/>
    </cofactor>
</comment>
<dbReference type="InterPro" id="IPR020807">
    <property type="entry name" value="PKS_DH"/>
</dbReference>
<dbReference type="Gene3D" id="3.40.50.720">
    <property type="entry name" value="NAD(P)-binding Rossmann-like Domain"/>
    <property type="match status" value="1"/>
</dbReference>
<evidence type="ECO:0000256" key="9">
    <source>
        <dbReference type="PROSITE-ProRule" id="PRU01363"/>
    </source>
</evidence>
<dbReference type="Pfam" id="PF08990">
    <property type="entry name" value="Docking"/>
    <property type="match status" value="1"/>
</dbReference>
<feature type="region of interest" description="Disordered" evidence="10">
    <location>
        <begin position="2004"/>
        <end position="2028"/>
    </location>
</feature>
<dbReference type="SUPFAM" id="SSF50129">
    <property type="entry name" value="GroES-like"/>
    <property type="match status" value="1"/>
</dbReference>
<evidence type="ECO:0000256" key="2">
    <source>
        <dbReference type="ARBA" id="ARBA00004792"/>
    </source>
</evidence>
<dbReference type="InterPro" id="IPR014043">
    <property type="entry name" value="Acyl_transferase_dom"/>
</dbReference>
<feature type="domain" description="PKS/mFAS DH" evidence="13">
    <location>
        <begin position="963"/>
        <end position="1247"/>
    </location>
</feature>
<dbReference type="SMART" id="SM00827">
    <property type="entry name" value="PKS_AT"/>
    <property type="match status" value="1"/>
</dbReference>
<dbReference type="InterPro" id="IPR009081">
    <property type="entry name" value="PP-bd_ACP"/>
</dbReference>
<dbReference type="PROSITE" id="PS50075">
    <property type="entry name" value="CARRIER"/>
    <property type="match status" value="1"/>
</dbReference>
<dbReference type="InterPro" id="IPR050091">
    <property type="entry name" value="PKS_NRPS_Biosynth_Enz"/>
</dbReference>
<dbReference type="InterPro" id="IPR001227">
    <property type="entry name" value="Ac_transferase_dom_sf"/>
</dbReference>
<feature type="domain" description="Ketosynthase family 3 (KS3)" evidence="12">
    <location>
        <begin position="34"/>
        <end position="459"/>
    </location>
</feature>
<dbReference type="Pfam" id="PF14765">
    <property type="entry name" value="PS-DH"/>
    <property type="match status" value="1"/>
</dbReference>
<feature type="region of interest" description="N-terminal hotdog fold" evidence="9">
    <location>
        <begin position="963"/>
        <end position="1091"/>
    </location>
</feature>
<evidence type="ECO:0000313" key="14">
    <source>
        <dbReference type="EMBL" id="MBJ3807095.1"/>
    </source>
</evidence>
<dbReference type="Pfam" id="PF22953">
    <property type="entry name" value="SpnB_Rossmann"/>
    <property type="match status" value="1"/>
</dbReference>
<dbReference type="Pfam" id="PF00550">
    <property type="entry name" value="PP-binding"/>
    <property type="match status" value="1"/>
</dbReference>
<dbReference type="Gene3D" id="3.10.129.110">
    <property type="entry name" value="Polyketide synthase dehydratase"/>
    <property type="match status" value="1"/>
</dbReference>
<dbReference type="InterPro" id="IPR016036">
    <property type="entry name" value="Malonyl_transacylase_ACP-bd"/>
</dbReference>
<gene>
    <name evidence="14" type="ORF">JGB26_08195</name>
</gene>
<dbReference type="InterPro" id="IPR016035">
    <property type="entry name" value="Acyl_Trfase/lysoPLipase"/>
</dbReference>
<dbReference type="CDD" id="cd00833">
    <property type="entry name" value="PKS"/>
    <property type="match status" value="1"/>
</dbReference>
<evidence type="ECO:0000256" key="3">
    <source>
        <dbReference type="ARBA" id="ARBA00022450"/>
    </source>
</evidence>
<dbReference type="InterPro" id="IPR014030">
    <property type="entry name" value="Ketoacyl_synth_N"/>
</dbReference>
<comment type="caution">
    <text evidence="14">The sequence shown here is derived from an EMBL/GenBank/DDBJ whole genome shotgun (WGS) entry which is preliminary data.</text>
</comment>
<dbReference type="SMART" id="SM00826">
    <property type="entry name" value="PKS_DH"/>
    <property type="match status" value="1"/>
</dbReference>
<sequence>MAAGDERLVEALRASLKEVDALRARTRELTAAAHEPVAIVAMGCRFPGGVRSAEDLWDLVATGTDAVAAFPTDRGWDTEALFDPDPDRPGRTYAVEGAFLDDAAEFDADLFGISPREAAAMDPQQRLLLETAWETFERAGVDPGALKGQPVGAFVGSVLMTSGGGTGTGDGTEGHQLTGGAASVLSGRLAYTFGLEGPAITVDTACSASLAAVHLAVQALRQRECTMALAGGAAVMSTPGIFVEFSRQRGLAADGRCKAFAASADGAGWGEGVGLVLLERLSDARRNGHPVLAVVRGSAVNQDGASNGLTAPNGPSQQRVIRQALASARLSADLVDAVEAHGTGTALGDPIEAQALLAAYGQERPADRPLWLGSIKSNLGHTQGAAGIAGLIKMVMAMRHGVLPKTLHVDEPTPHVDWSSGAVRLLTEDRDWPRTGRPRRAGVSSFGISGTNAHVIVEQAPQVPEPAPQRDDDARDGAGIAARADADADQGRTRTPQSPQPPVPLVLSARGDRALRDHTDRLTAHLRSRPDARPADVGWSLATSRAALDRRAVVWARDRDEMLAGLAALAEDRPAPGLVQGAATDGGQAFLFGGQGSQRAGMGRELADAFPVFADALDTVASHLDPHLDQPLRDVLYAAEGSPTAALLEQTSYTQPGLFAYEVALYRLLTHWGLTPGLLLGHSVGELAAAHVAGVLSLADACALVAARGRLMQDVPGSGAMVAVRATEAEILPDVTAHAADVALAAVNGPASVVVSGAESTVLELAERWRDKGRKTRRLRVSHAFHSPHMAAMLDEFGQVAGKLTFHPPRIPIVSDVTGDIATADELCSPEYWVRHARATVRFHDGMRRLFAAGARTFVEVGPSGTLTAMAQDCLAGQPPGSGAVLIAASRAGRPEPDTVRTAVSEAYAHGARVDWTRFFTGTGARRVDLPTYPFQRRRYPWTTAGTTGAADVTAAGLTGLGHPLLGASLDLADSQETVLTGTLSRRTEAWLADHVMLGAALVPGTAVVEMAVRAGAEAGCRRLVELTQEAPLILPDRGAVRLQVRVGVAGEDGHRAVSVYSRAEDALTEAAGGSWVCHARGALAPEAAPAPARPGEAWPPPGAEPVPLEGFYARLATAGFAYGPAFRGLSRAWRLGAEVFAEVALSGAARSGGAGYGLHPALLDAALHAALLSGEGDEGGPAQGAVRVPFAWHEVSFHGASTPTLRVRLAPAGPDAVSLALWDERGAPVASAGSLVTRPVSVQQLRGSRTRDTLFHVDWVDGADGADGADGVEGAERTADLAEPVGSGAAGGTVRDPSAPDVRTAVLGDPVLADRLAATAYADLDALVAALQSGDPAPESVFLPCHGDEVRGAPAEAGDRAEAETQAVEPAADSPAGAARALALAVLHTLRTWLKHPRLESTRLVILTQGAMPTSADEHVTDLAAAAIWGLVRAAQAEHPNRFVLLDTDGHPDSTGALAGATGADEPQLALRAGRMLVPRLARGVPPGTLVPPAGVPEWRVDLAGGGTVDDLVLTPSPEAAAPLAPGRVRVDVRAAGLNFRDVVMALGMVPDQRALGGEIAGVVTEVGPGVDQLSPGDRVFGLAAGCLGPVAVVDHRLIARIPRGWSYSRAASVPVTFLTAYEGLVDLADVRPGDRVLVHAAAGGVGMAAVQLARHLGAEVYATAGPAKWDAVRALGIDDAHLASSRTTDFEERFAETSGGRGVDVVLNSLVKDLADASLRLLRPGGRFVEMGKTDIRDADEVAARYDGVAYRAFDLMDAGAERVAEMLADIVELFERGRLRPVPVTTWDVRQAPAAFRFLARARHVGKVVLTMPPAWNPEGTVLVTGASGALGAEVARHLVRTRGVGHLVLAGRQGPDAAGMADLVAELTAAGATSVRAVACDVAERAAVADLLASVPAAHPLTAVVHAAGVLDDGLLDAMTPARLDTVFRPKADGAWHLHELTREQDLAAFVVYSSAAGTIGTTGQSNYAAANAFLDALARHRRDTGLPGTSLAWGRWVGPGGMAAGPGQPEPAGPGGRPGPATGLSVEDGLALFDEALATGRPVLVPTRLDPAQLRTAAENGTLPALLRGLVDVPAAPAEPGAANALRERLAALGAEDRGAAVLELVRGQVALVLGHLTAGNVDPQRPFQELGFDSLTAVELRNRLGAETGLTLPTTLVFDRPTPVALSEHIEAALVSKLGSPVDSVLARLDALATHLAAAPLDDGERERVADRLRALAQRCGERGPARGGTAGAQDDGTTVADELDLATDDEVIDFIGKELGIS</sequence>
<dbReference type="InterPro" id="IPR013154">
    <property type="entry name" value="ADH-like_N"/>
</dbReference>
<dbReference type="Gene3D" id="3.40.366.10">
    <property type="entry name" value="Malonyl-Coenzyme A Acyl Carrier Protein, domain 2"/>
    <property type="match status" value="1"/>
</dbReference>
<keyword evidence="3" id="KW-0596">Phosphopantetheine</keyword>
<dbReference type="PROSITE" id="PS52019">
    <property type="entry name" value="PKS_MFAS_DH"/>
    <property type="match status" value="1"/>
</dbReference>
<dbReference type="SMART" id="SM01294">
    <property type="entry name" value="PKS_PP_betabranch"/>
    <property type="match status" value="1"/>
</dbReference>
<dbReference type="InterPro" id="IPR002364">
    <property type="entry name" value="Quin_OxRdtase/zeta-crystal_CS"/>
</dbReference>
<dbReference type="SUPFAM" id="SSF52151">
    <property type="entry name" value="FabD/lysophospholipase-like"/>
    <property type="match status" value="1"/>
</dbReference>
<dbReference type="SMART" id="SM00825">
    <property type="entry name" value="PKS_KS"/>
    <property type="match status" value="1"/>
</dbReference>
<dbReference type="Pfam" id="PF02801">
    <property type="entry name" value="Ketoacyl-synt_C"/>
    <property type="match status" value="1"/>
</dbReference>